<evidence type="ECO:0000256" key="1">
    <source>
        <dbReference type="SAM" id="MobiDB-lite"/>
    </source>
</evidence>
<keyword evidence="4" id="KW-1185">Reference proteome</keyword>
<gene>
    <name evidence="3" type="ORF">PMH09_11755</name>
</gene>
<protein>
    <recommendedName>
        <fullName evidence="5">DUF4190 domain-containing protein</fullName>
    </recommendedName>
</protein>
<evidence type="ECO:0000313" key="4">
    <source>
        <dbReference type="Proteomes" id="UP001232992"/>
    </source>
</evidence>
<feature type="transmembrane region" description="Helical" evidence="2">
    <location>
        <begin position="39"/>
        <end position="62"/>
    </location>
</feature>
<evidence type="ECO:0008006" key="5">
    <source>
        <dbReference type="Google" id="ProtNLM"/>
    </source>
</evidence>
<keyword evidence="2" id="KW-1133">Transmembrane helix</keyword>
<dbReference type="RefSeq" id="WP_283758513.1">
    <property type="nucleotide sequence ID" value="NZ_JAQOSQ010000010.1"/>
</dbReference>
<evidence type="ECO:0000256" key="2">
    <source>
        <dbReference type="SAM" id="Phobius"/>
    </source>
</evidence>
<reference evidence="3 4" key="1">
    <citation type="submission" date="2023-01" db="EMBL/GenBank/DDBJ databases">
        <title>Novel diversity within Roseofilum (Cyanobacteria; Desertifilaceae) from marine benthic mats with descriptions of four novel species.</title>
        <authorList>
            <person name="Wang Y."/>
            <person name="Berthold D.E."/>
            <person name="Hu J."/>
            <person name="Lefler F.W."/>
            <person name="Laughinghouse H.D. IV."/>
        </authorList>
    </citation>
    <scope>NUCLEOTIDE SEQUENCE [LARGE SCALE GENOMIC DNA]</scope>
    <source>
        <strain evidence="3 4">BLCC-M143</strain>
    </source>
</reference>
<dbReference type="EMBL" id="JAQOSQ010000010">
    <property type="protein sequence ID" value="MDJ1183861.1"/>
    <property type="molecule type" value="Genomic_DNA"/>
</dbReference>
<feature type="transmembrane region" description="Helical" evidence="2">
    <location>
        <begin position="69"/>
        <end position="88"/>
    </location>
</feature>
<feature type="transmembrane region" description="Helical" evidence="2">
    <location>
        <begin position="12"/>
        <end position="33"/>
    </location>
</feature>
<accession>A0ABT7BZK6</accession>
<name>A0ABT7BZK6_9CYAN</name>
<keyword evidence="2" id="KW-0812">Transmembrane</keyword>
<organism evidence="3 4">
    <name type="scientific">Roseofilum casamattae BLCC-M143</name>
    <dbReference type="NCBI Taxonomy" id="3022442"/>
    <lineage>
        <taxon>Bacteria</taxon>
        <taxon>Bacillati</taxon>
        <taxon>Cyanobacteriota</taxon>
        <taxon>Cyanophyceae</taxon>
        <taxon>Desertifilales</taxon>
        <taxon>Desertifilaceae</taxon>
        <taxon>Roseofilum</taxon>
        <taxon>Roseofilum casamattae</taxon>
    </lineage>
</organism>
<comment type="caution">
    <text evidence="3">The sequence shown here is derived from an EMBL/GenBank/DDBJ whole genome shotgun (WGS) entry which is preliminary data.</text>
</comment>
<sequence length="327" mass="35544">MKSYKPSNITPLSGYQWLILSAVIAGGVVGGITSFIGNFLYLIVLFPLGMGLLGGGATHIAVKQGKVRNPILAGVFGALTGFSIYGGMQGFDYLNFQRIVGRDFREEYSEELQDALAASNGEITEEELVQLAIDTILIEHTGQSGFLGYLQFSAQQGMELSRSSSGGIPVNGIGVWIYRGVELLIIGTIATTGGFRAAKQPFCETSDRWYEDPQRVGNVSDERSEEFIGFLNSDNYLKAGELINTQVDIPIPSIEVYVQLPPEDGTADSVVQLHKTSLNKDKKLELKELLVGMVSPREIKQLQDAIPEPVETPETVETETNDSVSDA</sequence>
<evidence type="ECO:0000313" key="3">
    <source>
        <dbReference type="EMBL" id="MDJ1183861.1"/>
    </source>
</evidence>
<dbReference type="Proteomes" id="UP001232992">
    <property type="component" value="Unassembled WGS sequence"/>
</dbReference>
<keyword evidence="2" id="KW-0472">Membrane</keyword>
<feature type="region of interest" description="Disordered" evidence="1">
    <location>
        <begin position="303"/>
        <end position="327"/>
    </location>
</feature>
<proteinExistence type="predicted"/>